<sequence length="465" mass="51106">MRRYFSPICLLLSTVLLFASCIDDDKTEVTLYDDIAITAFGLSSAKIYKHTTSSTGNDSVYAEMDGTVSNYPFHIDHLRGEIYNTDSLPAGIDASKSFCTYTTKNSGVVFLESFLGDSESILSTSDTVDFSAPRYVKVHAMDNSSIRRYKITVNVHKEKGDEFHWNRMPDFSGTAMLSGMKAVSTAGRILVFGTDGNNTRIYSTDNGQTWNTESTVMGPEAWHNIAQTHNGLYVLDGNMLTVSTDGGASFSRIGENNGIRRLLGGSTTALYALDGDGKIILSADGGQTWEADIMTDDMAWMPSENIGFCCTPFRFADKTDYLLLTGTRPAAEYPDDSHAMVWRKISEYAPDSKPGKWVYMNMDDSDIYPLPRLEDITVLGYGKNLLAMGGISIGNDSGEALKHIYESRDGGITWKPSADYPLPDGLDRNITTFAATVDADNNMWIVCGGTGQVWCGRLNRMGWGK</sequence>
<dbReference type="CDD" id="cd15482">
    <property type="entry name" value="Sialidase_non-viral"/>
    <property type="match status" value="1"/>
</dbReference>
<comment type="caution">
    <text evidence="4">The sequence shown here is derived from an EMBL/GenBank/DDBJ whole genome shotgun (WGS) entry which is preliminary data.</text>
</comment>
<proteinExistence type="predicted"/>
<dbReference type="Proteomes" id="UP001193734">
    <property type="component" value="Unassembled WGS sequence"/>
</dbReference>
<dbReference type="InterPro" id="IPR058667">
    <property type="entry name" value="DUF6242_C"/>
</dbReference>
<feature type="domain" description="DUF6242" evidence="3">
    <location>
        <begin position="159"/>
        <end position="464"/>
    </location>
</feature>
<feature type="chain" id="PRO_5045736004" description="BNR/Asp-box repeat protein" evidence="1">
    <location>
        <begin position="20"/>
        <end position="465"/>
    </location>
</feature>
<feature type="signal peptide" evidence="1">
    <location>
        <begin position="1"/>
        <end position="19"/>
    </location>
</feature>
<dbReference type="EMBL" id="JABKKE010000011">
    <property type="protein sequence ID" value="NPE14236.1"/>
    <property type="molecule type" value="Genomic_DNA"/>
</dbReference>
<name>A0ABX2AX53_9BACT</name>
<keyword evidence="1" id="KW-0732">Signal</keyword>
<protein>
    <recommendedName>
        <fullName evidence="6">BNR/Asp-box repeat protein</fullName>
    </recommendedName>
</protein>
<dbReference type="InterPro" id="IPR046209">
    <property type="entry name" value="DUF6242_N"/>
</dbReference>
<keyword evidence="5" id="KW-1185">Reference proteome</keyword>
<evidence type="ECO:0000313" key="5">
    <source>
        <dbReference type="Proteomes" id="UP001193734"/>
    </source>
</evidence>
<dbReference type="PROSITE" id="PS51257">
    <property type="entry name" value="PROKAR_LIPOPROTEIN"/>
    <property type="match status" value="1"/>
</dbReference>
<accession>A0ABX2AX53</accession>
<dbReference type="InterPro" id="IPR015943">
    <property type="entry name" value="WD40/YVTN_repeat-like_dom_sf"/>
</dbReference>
<gene>
    <name evidence="4" type="ORF">HPS55_07830</name>
</gene>
<dbReference type="RefSeq" id="WP_172177484.1">
    <property type="nucleotide sequence ID" value="NZ_CASGIA010000018.1"/>
</dbReference>
<dbReference type="Pfam" id="PF25852">
    <property type="entry name" value="DUF6242_C"/>
    <property type="match status" value="1"/>
</dbReference>
<evidence type="ECO:0000259" key="2">
    <source>
        <dbReference type="Pfam" id="PF19755"/>
    </source>
</evidence>
<dbReference type="Pfam" id="PF19755">
    <property type="entry name" value="DUF6242"/>
    <property type="match status" value="1"/>
</dbReference>
<dbReference type="GeneID" id="82157675"/>
<feature type="domain" description="DUF6242" evidence="2">
    <location>
        <begin position="40"/>
        <end position="153"/>
    </location>
</feature>
<evidence type="ECO:0000256" key="1">
    <source>
        <dbReference type="SAM" id="SignalP"/>
    </source>
</evidence>
<reference evidence="4 5" key="1">
    <citation type="submission" date="2020-05" db="EMBL/GenBank/DDBJ databases">
        <title>Distinct polysaccharide utilization as determinants for interspecies competition between intestinal Prevotella spp.</title>
        <authorList>
            <person name="Galvez E.J.C."/>
            <person name="Iljazovic A."/>
            <person name="Strowig T."/>
        </authorList>
    </citation>
    <scope>NUCLEOTIDE SEQUENCE [LARGE SCALE GENOMIC DNA]</scope>
    <source>
        <strain evidence="4 5">PROD</strain>
    </source>
</reference>
<organism evidence="4 5">
    <name type="scientific">Xylanibacter rodentium</name>
    <dbReference type="NCBI Taxonomy" id="2736289"/>
    <lineage>
        <taxon>Bacteria</taxon>
        <taxon>Pseudomonadati</taxon>
        <taxon>Bacteroidota</taxon>
        <taxon>Bacteroidia</taxon>
        <taxon>Bacteroidales</taxon>
        <taxon>Prevotellaceae</taxon>
        <taxon>Xylanibacter</taxon>
    </lineage>
</organism>
<evidence type="ECO:0008006" key="6">
    <source>
        <dbReference type="Google" id="ProtNLM"/>
    </source>
</evidence>
<dbReference type="Gene3D" id="2.130.10.10">
    <property type="entry name" value="YVTN repeat-like/Quinoprotein amine dehydrogenase"/>
    <property type="match status" value="1"/>
</dbReference>
<dbReference type="SUPFAM" id="SSF110296">
    <property type="entry name" value="Oligoxyloglucan reducing end-specific cellobiohydrolase"/>
    <property type="match status" value="1"/>
</dbReference>
<evidence type="ECO:0000259" key="3">
    <source>
        <dbReference type="Pfam" id="PF25852"/>
    </source>
</evidence>
<evidence type="ECO:0000313" key="4">
    <source>
        <dbReference type="EMBL" id="NPE14236.1"/>
    </source>
</evidence>